<accession>A0ABR4AHM1</accession>
<reference evidence="1 2" key="1">
    <citation type="submission" date="2024-09" db="EMBL/GenBank/DDBJ databases">
        <title>Rethinking Asexuality: The Enigmatic Case of Functional Sexual Genes in Lepraria (Stereocaulaceae).</title>
        <authorList>
            <person name="Doellman M."/>
            <person name="Sun Y."/>
            <person name="Barcenas-Pena A."/>
            <person name="Lumbsch H.T."/>
            <person name="Grewe F."/>
        </authorList>
    </citation>
    <scope>NUCLEOTIDE SEQUENCE [LARGE SCALE GENOMIC DNA]</scope>
    <source>
        <strain evidence="1 2">Mercado 3170</strain>
    </source>
</reference>
<evidence type="ECO:0000313" key="2">
    <source>
        <dbReference type="Proteomes" id="UP001590950"/>
    </source>
</evidence>
<dbReference type="EMBL" id="JBEFKJ010000013">
    <property type="protein sequence ID" value="KAL2042908.1"/>
    <property type="molecule type" value="Genomic_DNA"/>
</dbReference>
<name>A0ABR4AHM1_9LECA</name>
<evidence type="ECO:0000313" key="1">
    <source>
        <dbReference type="EMBL" id="KAL2042908.1"/>
    </source>
</evidence>
<dbReference type="InterPro" id="IPR025213">
    <property type="entry name" value="Sim4_Fta2"/>
</dbReference>
<protein>
    <submittedName>
        <fullName evidence="1">Uncharacterized protein</fullName>
    </submittedName>
</protein>
<comment type="caution">
    <text evidence="1">The sequence shown here is derived from an EMBL/GenBank/DDBJ whole genome shotgun (WGS) entry which is preliminary data.</text>
</comment>
<organism evidence="1 2">
    <name type="scientific">Stereocaulon virgatum</name>
    <dbReference type="NCBI Taxonomy" id="373712"/>
    <lineage>
        <taxon>Eukaryota</taxon>
        <taxon>Fungi</taxon>
        <taxon>Dikarya</taxon>
        <taxon>Ascomycota</taxon>
        <taxon>Pezizomycotina</taxon>
        <taxon>Lecanoromycetes</taxon>
        <taxon>OSLEUM clade</taxon>
        <taxon>Lecanoromycetidae</taxon>
        <taxon>Lecanorales</taxon>
        <taxon>Lecanorineae</taxon>
        <taxon>Stereocaulaceae</taxon>
        <taxon>Stereocaulon</taxon>
    </lineage>
</organism>
<gene>
    <name evidence="1" type="ORF">N7G274_004668</name>
</gene>
<dbReference type="Pfam" id="PF13095">
    <property type="entry name" value="FTA2"/>
    <property type="match status" value="1"/>
</dbReference>
<sequence length="275" mass="32375">MVIEPQYNEPLPQCEGPKLRPFHDPKPAVAFRRLLSDKDSEGHAHVFEAAIESIAYAIKMFKFYDIEEDRAGLLDKENDLISDDLLYAHSDPFYNECRAYGRLEEKNLNGRIAVRCHGYITIPAETEEYLEHTFQVEDWDRPRRDYDKPVSQRQPFRAIVKELILKDVPLTGKVADKILRDTKRMRRCGIFPGDIRTRNYKDGLLVDLSAARTEPYYLFNIRSAKQVERMKNRDLYMWEAMVEENQLATRLRAVRNEKYCARLRPREKKTTGSKR</sequence>
<keyword evidence="2" id="KW-1185">Reference proteome</keyword>
<proteinExistence type="predicted"/>
<dbReference type="Proteomes" id="UP001590950">
    <property type="component" value="Unassembled WGS sequence"/>
</dbReference>